<name>A0ABS2SHZ8_9PSEU</name>
<evidence type="ECO:0000256" key="1">
    <source>
        <dbReference type="SAM" id="MobiDB-lite"/>
    </source>
</evidence>
<keyword evidence="3" id="KW-1185">Reference proteome</keyword>
<gene>
    <name evidence="2" type="ORF">JOE68_005793</name>
</gene>
<dbReference type="Proteomes" id="UP001195724">
    <property type="component" value="Unassembled WGS sequence"/>
</dbReference>
<evidence type="ECO:0000313" key="3">
    <source>
        <dbReference type="Proteomes" id="UP001195724"/>
    </source>
</evidence>
<sequence length="463" mass="47493">MGDVLVVSTSDGGTPQARALAAALPADPDHDVVVADLPPGAGADAWEAVAAALGRGRRPVRLVPGRHPRELAPDAGRWLAERLGRAVVAPRGPVHQGAAGALFAHAGAGSGWVRSAPGREPVWEAKRFPRPAWESAAFTEVRRFGAVVAEPLPAGVWLRPAGDDDLFAAARVGLTRAVPCRPHVPVVVLGCPGAPDLDPADVAAFRRSLSAPERAAVWFAPFGGVARPGGDEVGQVLADHLDAEVRCLAGVPVGSPDRPDVRAVRPDGSLGWSPFAQAFAHLPRRGAEPPPPRLCAHRPPVAGLPEVSPGVHWCAPDTVVEVVRAGLWVRPAEVAGAAARTAPLDPMRNLVLYEAGDPAHVERLRAAAGTLLDRLDGATVLVSALLPTTALPLTTGAPAAGPPAAAAERGDAGSREGGQEGVQSVETAVLPVPAASPAPGADGRTYSPEEVSAAIRDRLGPGR</sequence>
<evidence type="ECO:0000313" key="2">
    <source>
        <dbReference type="EMBL" id="MBM7814928.1"/>
    </source>
</evidence>
<accession>A0ABS2SHZ8</accession>
<organism evidence="2 3">
    <name type="scientific">Saccharothrix algeriensis</name>
    <dbReference type="NCBI Taxonomy" id="173560"/>
    <lineage>
        <taxon>Bacteria</taxon>
        <taxon>Bacillati</taxon>
        <taxon>Actinomycetota</taxon>
        <taxon>Actinomycetes</taxon>
        <taxon>Pseudonocardiales</taxon>
        <taxon>Pseudonocardiaceae</taxon>
        <taxon>Saccharothrix</taxon>
    </lineage>
</organism>
<proteinExistence type="predicted"/>
<feature type="compositionally biased region" description="Low complexity" evidence="1">
    <location>
        <begin position="393"/>
        <end position="407"/>
    </location>
</feature>
<feature type="compositionally biased region" description="Basic and acidic residues" evidence="1">
    <location>
        <begin position="408"/>
        <end position="418"/>
    </location>
</feature>
<feature type="region of interest" description="Disordered" evidence="1">
    <location>
        <begin position="393"/>
        <end position="463"/>
    </location>
</feature>
<protein>
    <submittedName>
        <fullName evidence="2">Uncharacterized protein</fullName>
    </submittedName>
</protein>
<dbReference type="EMBL" id="JAFBCL010000001">
    <property type="protein sequence ID" value="MBM7814928.1"/>
    <property type="molecule type" value="Genomic_DNA"/>
</dbReference>
<comment type="caution">
    <text evidence="2">The sequence shown here is derived from an EMBL/GenBank/DDBJ whole genome shotgun (WGS) entry which is preliminary data.</text>
</comment>
<feature type="compositionally biased region" description="Low complexity" evidence="1">
    <location>
        <begin position="428"/>
        <end position="441"/>
    </location>
</feature>
<reference evidence="2 3" key="1">
    <citation type="submission" date="2021-01" db="EMBL/GenBank/DDBJ databases">
        <title>Sequencing the genomes of 1000 actinobacteria strains.</title>
        <authorList>
            <person name="Klenk H.-P."/>
        </authorList>
    </citation>
    <scope>NUCLEOTIDE SEQUENCE [LARGE SCALE GENOMIC DNA]</scope>
    <source>
        <strain evidence="2 3">DSM 44581</strain>
    </source>
</reference>
<dbReference type="RefSeq" id="WP_204845511.1">
    <property type="nucleotide sequence ID" value="NZ_JAFBCL010000001.1"/>
</dbReference>